<feature type="region of interest" description="Disordered" evidence="1">
    <location>
        <begin position="18"/>
        <end position="42"/>
    </location>
</feature>
<dbReference type="GO" id="GO:0051082">
    <property type="term" value="F:unfolded protein binding"/>
    <property type="evidence" value="ECO:0007669"/>
    <property type="project" value="TreeGrafter"/>
</dbReference>
<evidence type="ECO:0000256" key="1">
    <source>
        <dbReference type="SAM" id="MobiDB-lite"/>
    </source>
</evidence>
<accession>M8CGA1</accession>
<dbReference type="AlphaFoldDB" id="M8CGA1"/>
<dbReference type="SMART" id="SM00271">
    <property type="entry name" value="DnaJ"/>
    <property type="match status" value="1"/>
</dbReference>
<reference evidence="2" key="1">
    <citation type="submission" date="2015-06" db="UniProtKB">
        <authorList>
            <consortium name="EnsemblPlants"/>
        </authorList>
    </citation>
    <scope>IDENTIFICATION</scope>
</reference>
<dbReference type="GO" id="GO:0042026">
    <property type="term" value="P:protein refolding"/>
    <property type="evidence" value="ECO:0007669"/>
    <property type="project" value="TreeGrafter"/>
</dbReference>
<feature type="compositionally biased region" description="Low complexity" evidence="1">
    <location>
        <begin position="33"/>
        <end position="42"/>
    </location>
</feature>
<dbReference type="GO" id="GO:0005783">
    <property type="term" value="C:endoplasmic reticulum"/>
    <property type="evidence" value="ECO:0007669"/>
    <property type="project" value="UniProtKB-ARBA"/>
</dbReference>
<sequence>MALSAQAAVAPRLLLPPSRRLTSAPSPAPPRLPLLRSSSGSGSSRWALRASVRVRAGAGGRGSRRECPYEVLGVAPSASPAEIKRAYRRLALKYHPDVNKQANAQAKFLRIKHAYNTLMNSESRSKYAEAEQEFDWLAAIIESMEAFQVSDDELELDWKPEGLWEHVFAYSLIISMLIYVLT</sequence>
<dbReference type="InterPro" id="IPR036869">
    <property type="entry name" value="J_dom_sf"/>
</dbReference>
<dbReference type="PANTHER" id="PTHR43096">
    <property type="entry name" value="DNAJ HOMOLOG 1, MITOCHONDRIAL-RELATED"/>
    <property type="match status" value="1"/>
</dbReference>
<dbReference type="PANTHER" id="PTHR43096:SF61">
    <property type="entry name" value="CHAPERONE DNAJ-DOMAIN SUPERFAMILY PROTEIN"/>
    <property type="match status" value="1"/>
</dbReference>
<evidence type="ECO:0000313" key="2">
    <source>
        <dbReference type="EnsemblPlants" id="EMT26202"/>
    </source>
</evidence>
<proteinExistence type="predicted"/>
<dbReference type="Pfam" id="PF00226">
    <property type="entry name" value="DnaJ"/>
    <property type="match status" value="1"/>
</dbReference>
<dbReference type="PROSITE" id="PS50076">
    <property type="entry name" value="DNAJ_2"/>
    <property type="match status" value="1"/>
</dbReference>
<dbReference type="Gene3D" id="1.10.287.110">
    <property type="entry name" value="DnaJ domain"/>
    <property type="match status" value="1"/>
</dbReference>
<dbReference type="InterPro" id="IPR001623">
    <property type="entry name" value="DnaJ_domain"/>
</dbReference>
<dbReference type="CDD" id="cd06257">
    <property type="entry name" value="DnaJ"/>
    <property type="match status" value="1"/>
</dbReference>
<name>M8CGA1_AEGTA</name>
<dbReference type="EnsemblPlants" id="EMT26202">
    <property type="protein sequence ID" value="EMT26202"/>
    <property type="gene ID" value="F775_16837"/>
</dbReference>
<dbReference type="SUPFAM" id="SSF46565">
    <property type="entry name" value="Chaperone J-domain"/>
    <property type="match status" value="1"/>
</dbReference>
<organism evidence="2">
    <name type="scientific">Aegilops tauschii</name>
    <name type="common">Tausch's goatgrass</name>
    <name type="synonym">Aegilops squarrosa</name>
    <dbReference type="NCBI Taxonomy" id="37682"/>
    <lineage>
        <taxon>Eukaryota</taxon>
        <taxon>Viridiplantae</taxon>
        <taxon>Streptophyta</taxon>
        <taxon>Embryophyta</taxon>
        <taxon>Tracheophyta</taxon>
        <taxon>Spermatophyta</taxon>
        <taxon>Magnoliopsida</taxon>
        <taxon>Liliopsida</taxon>
        <taxon>Poales</taxon>
        <taxon>Poaceae</taxon>
        <taxon>BOP clade</taxon>
        <taxon>Pooideae</taxon>
        <taxon>Triticodae</taxon>
        <taxon>Triticeae</taxon>
        <taxon>Triticinae</taxon>
        <taxon>Aegilops</taxon>
    </lineage>
</organism>
<dbReference type="PRINTS" id="PR00625">
    <property type="entry name" value="JDOMAIN"/>
</dbReference>
<protein>
    <submittedName>
        <fullName evidence="2">Chaperone protein dnaJ</fullName>
    </submittedName>
</protein>
<dbReference type="ExpressionAtlas" id="M8CGA1">
    <property type="expression patterns" value="baseline"/>
</dbReference>